<dbReference type="PANTHER" id="PTHR11059:SF0">
    <property type="entry name" value="DNA REPAIR PROTEIN RECN"/>
    <property type="match status" value="1"/>
</dbReference>
<dbReference type="Pfam" id="PF02463">
    <property type="entry name" value="SMC_N"/>
    <property type="match status" value="1"/>
</dbReference>
<dbReference type="SUPFAM" id="SSF52540">
    <property type="entry name" value="P-loop containing nucleoside triphosphate hydrolases"/>
    <property type="match status" value="1"/>
</dbReference>
<evidence type="ECO:0000256" key="10">
    <source>
        <dbReference type="SAM" id="Coils"/>
    </source>
</evidence>
<dbReference type="InterPro" id="IPR004604">
    <property type="entry name" value="DNA_recomb/repair_RecN"/>
</dbReference>
<dbReference type="InterPro" id="IPR027417">
    <property type="entry name" value="P-loop_NTPase"/>
</dbReference>
<dbReference type="GO" id="GO:0005524">
    <property type="term" value="F:ATP binding"/>
    <property type="evidence" value="ECO:0007669"/>
    <property type="project" value="UniProtKB-KW"/>
</dbReference>
<dbReference type="PANTHER" id="PTHR11059">
    <property type="entry name" value="DNA REPAIR PROTEIN RECN"/>
    <property type="match status" value="1"/>
</dbReference>
<dbReference type="GO" id="GO:0006310">
    <property type="term" value="P:DNA recombination"/>
    <property type="evidence" value="ECO:0007669"/>
    <property type="project" value="InterPro"/>
</dbReference>
<gene>
    <name evidence="12" type="primary">recN</name>
    <name evidence="12" type="ORF">E7747_00135</name>
</gene>
<dbReference type="Proteomes" id="UP000297149">
    <property type="component" value="Chromosome"/>
</dbReference>
<comment type="similarity">
    <text evidence="2 9">Belongs to the RecN family.</text>
</comment>
<dbReference type="PIRSF" id="PIRSF003128">
    <property type="entry name" value="RecN"/>
    <property type="match status" value="1"/>
</dbReference>
<reference evidence="13" key="1">
    <citation type="submission" date="2019-02" db="EMBL/GenBank/DDBJ databases">
        <title>Isolation and identification of novel species under the genus Muribaculum.</title>
        <authorList>
            <person name="Miyake S."/>
            <person name="Ding Y."/>
            <person name="Low A."/>
            <person name="Soh M."/>
            <person name="Seedorf H."/>
        </authorList>
    </citation>
    <scope>NUCLEOTIDE SEQUENCE [LARGE SCALE GENOMIC DNA]</scope>
    <source>
        <strain evidence="13">H5</strain>
    </source>
</reference>
<keyword evidence="6" id="KW-0067">ATP-binding</keyword>
<dbReference type="EMBL" id="CP039396">
    <property type="protein sequence ID" value="QCD40861.1"/>
    <property type="molecule type" value="Genomic_DNA"/>
</dbReference>
<feature type="domain" description="RecF/RecN/SMC N-terminal" evidence="11">
    <location>
        <begin position="16"/>
        <end position="525"/>
    </location>
</feature>
<keyword evidence="5 9" id="KW-0227">DNA damage</keyword>
<dbReference type="GO" id="GO:0006281">
    <property type="term" value="P:DNA repair"/>
    <property type="evidence" value="ECO:0007669"/>
    <property type="project" value="UniProtKB-KW"/>
</dbReference>
<evidence type="ECO:0000256" key="5">
    <source>
        <dbReference type="ARBA" id="ARBA00022763"/>
    </source>
</evidence>
<evidence type="ECO:0000313" key="12">
    <source>
        <dbReference type="EMBL" id="QCD40861.1"/>
    </source>
</evidence>
<dbReference type="GO" id="GO:0043590">
    <property type="term" value="C:bacterial nucleoid"/>
    <property type="evidence" value="ECO:0007669"/>
    <property type="project" value="TreeGrafter"/>
</dbReference>
<proteinExistence type="inferred from homology"/>
<dbReference type="Gene3D" id="3.40.50.300">
    <property type="entry name" value="P-loop containing nucleotide triphosphate hydrolases"/>
    <property type="match status" value="2"/>
</dbReference>
<evidence type="ECO:0000256" key="6">
    <source>
        <dbReference type="ARBA" id="ARBA00022840"/>
    </source>
</evidence>
<keyword evidence="7 9" id="KW-0234">DNA repair</keyword>
<sequence length="567" mass="62635">MKTTDSLTQKSDIIVLESLHISNYALIDLIDIRFHEGFNVITGETGAGKSIILGALSLLLGSRADTRVVTNPDAKSVIEAVFTVDDYPSLKDFCIREDIEWDDERCILRREISPAGRSRAFVNDSPVPLAKLREVSLHLIDIHSQHQNQLLATPEFQLDVIDTLASNSVRLREYRLRFNAFREAVKRLKIMKAKIERAREDEEFTRYQLEQLDDLNLQPGEQPELERERDVLNNLGAIKSALSKAISTLDSDEGGALRMVELASEACEDLDEVLDASDDISGRLESVRIEISDIASTLSAIDENLGADPSTLDAIEERLSSIYSLCHKHHLPDADALIEFRDGLRDKLRALDSSGDAIEELERDARRAKALAKESAMEISAARKEAAEKFGKRLAEVAKPLGMKNLRCEIRVSPADMSATGMDEVEFMVAFNKNQPLMPVGATASGGEISRLMLSIKSIIASSMQLPSIIFDEIDTGVSGDVANRMGAMMLDISKNIQVTTITHLPQVASKGAHQYRVYKEDDENSTHTRIALLSEEERIRSIAAMLGGSEIDDAAIAAAKSLLAHR</sequence>
<accession>A0A4P7VZ76</accession>
<evidence type="ECO:0000256" key="9">
    <source>
        <dbReference type="PIRNR" id="PIRNR003128"/>
    </source>
</evidence>
<evidence type="ECO:0000256" key="3">
    <source>
        <dbReference type="ARBA" id="ARBA00021315"/>
    </source>
</evidence>
<dbReference type="NCBIfam" id="TIGR00634">
    <property type="entry name" value="recN"/>
    <property type="match status" value="1"/>
</dbReference>
<evidence type="ECO:0000256" key="1">
    <source>
        <dbReference type="ARBA" id="ARBA00003618"/>
    </source>
</evidence>
<feature type="coiled-coil region" evidence="10">
    <location>
        <begin position="344"/>
        <end position="378"/>
    </location>
</feature>
<evidence type="ECO:0000256" key="4">
    <source>
        <dbReference type="ARBA" id="ARBA00022741"/>
    </source>
</evidence>
<keyword evidence="10" id="KW-0175">Coiled coil</keyword>
<evidence type="ECO:0000259" key="11">
    <source>
        <dbReference type="Pfam" id="PF02463"/>
    </source>
</evidence>
<name>A0A4P7VZ76_9BACT</name>
<dbReference type="NCBIfam" id="NF008121">
    <property type="entry name" value="PRK10869.1"/>
    <property type="match status" value="1"/>
</dbReference>
<keyword evidence="13" id="KW-1185">Reference proteome</keyword>
<evidence type="ECO:0000256" key="7">
    <source>
        <dbReference type="ARBA" id="ARBA00023204"/>
    </source>
</evidence>
<dbReference type="AlphaFoldDB" id="A0A4P7VZ76"/>
<evidence type="ECO:0000313" key="13">
    <source>
        <dbReference type="Proteomes" id="UP000297149"/>
    </source>
</evidence>
<protein>
    <recommendedName>
        <fullName evidence="3 9">DNA repair protein RecN</fullName>
    </recommendedName>
    <alternativeName>
        <fullName evidence="8 9">Recombination protein N</fullName>
    </alternativeName>
</protein>
<evidence type="ECO:0000256" key="2">
    <source>
        <dbReference type="ARBA" id="ARBA00009441"/>
    </source>
</evidence>
<dbReference type="FunFam" id="3.40.50.300:FF:000319">
    <property type="entry name" value="DNA repair protein RecN"/>
    <property type="match status" value="1"/>
</dbReference>
<organism evidence="12 13">
    <name type="scientific">Duncaniella dubosii</name>
    <dbReference type="NCBI Taxonomy" id="2518971"/>
    <lineage>
        <taxon>Bacteria</taxon>
        <taxon>Pseudomonadati</taxon>
        <taxon>Bacteroidota</taxon>
        <taxon>Bacteroidia</taxon>
        <taxon>Bacteroidales</taxon>
        <taxon>Muribaculaceae</taxon>
        <taxon>Duncaniella</taxon>
    </lineage>
</organism>
<evidence type="ECO:0000256" key="8">
    <source>
        <dbReference type="ARBA" id="ARBA00033408"/>
    </source>
</evidence>
<dbReference type="InterPro" id="IPR003395">
    <property type="entry name" value="RecF/RecN/SMC_N"/>
</dbReference>
<dbReference type="GO" id="GO:0009432">
    <property type="term" value="P:SOS response"/>
    <property type="evidence" value="ECO:0007669"/>
    <property type="project" value="TreeGrafter"/>
</dbReference>
<comment type="function">
    <text evidence="1 9">May be involved in recombinational repair of damaged DNA.</text>
</comment>
<dbReference type="KEGG" id="ddb:E7747_00135"/>
<keyword evidence="4" id="KW-0547">Nucleotide-binding</keyword>
<dbReference type="CDD" id="cd03241">
    <property type="entry name" value="ABC_RecN"/>
    <property type="match status" value="1"/>
</dbReference>